<dbReference type="InterPro" id="IPR041719">
    <property type="entry name" value="Ferritin_prok"/>
</dbReference>
<name>A0A7V5UFL2_CALAY</name>
<keyword evidence="2 7" id="KW-0409">Iron storage</keyword>
<feature type="binding site" evidence="6">
    <location>
        <position position="94"/>
    </location>
    <ligand>
        <name>Fe cation</name>
        <dbReference type="ChEBI" id="CHEBI:24875"/>
        <label>1</label>
    </ligand>
</feature>
<dbReference type="InterPro" id="IPR001519">
    <property type="entry name" value="Ferritin"/>
</dbReference>
<dbReference type="EMBL" id="DROD01000607">
    <property type="protein sequence ID" value="HHJ53428.1"/>
    <property type="molecule type" value="Genomic_DNA"/>
</dbReference>
<proteinExistence type="inferred from homology"/>
<organism evidence="9">
    <name type="scientific">Caldithrix abyssi</name>
    <dbReference type="NCBI Taxonomy" id="187145"/>
    <lineage>
        <taxon>Bacteria</taxon>
        <taxon>Pseudomonadati</taxon>
        <taxon>Calditrichota</taxon>
        <taxon>Calditrichia</taxon>
        <taxon>Calditrichales</taxon>
        <taxon>Calditrichaceae</taxon>
        <taxon>Caldithrix</taxon>
    </lineage>
</organism>
<dbReference type="GO" id="GO:0042802">
    <property type="term" value="F:identical protein binding"/>
    <property type="evidence" value="ECO:0007669"/>
    <property type="project" value="UniProtKB-ARBA"/>
</dbReference>
<dbReference type="Pfam" id="PF00210">
    <property type="entry name" value="Ferritin"/>
    <property type="match status" value="1"/>
</dbReference>
<dbReference type="AlphaFoldDB" id="A0A7V5UFL2"/>
<gene>
    <name evidence="9" type="ORF">ENJ89_09560</name>
</gene>
<comment type="caution">
    <text evidence="9">The sequence shown here is derived from an EMBL/GenBank/DDBJ whole genome shotgun (WGS) entry which is preliminary data.</text>
</comment>
<keyword evidence="3 6" id="KW-0479">Metal-binding</keyword>
<evidence type="ECO:0000256" key="1">
    <source>
        <dbReference type="ARBA" id="ARBA00006950"/>
    </source>
</evidence>
<protein>
    <recommendedName>
        <fullName evidence="7">Ferritin</fullName>
        <ecNumber evidence="7">1.16.3.2</ecNumber>
    </recommendedName>
</protein>
<dbReference type="InterPro" id="IPR012347">
    <property type="entry name" value="Ferritin-like"/>
</dbReference>
<comment type="function">
    <text evidence="7">Iron-storage protein.</text>
</comment>
<evidence type="ECO:0000256" key="7">
    <source>
        <dbReference type="RuleBase" id="RU361145"/>
    </source>
</evidence>
<feature type="binding site" evidence="6">
    <location>
        <position position="17"/>
    </location>
    <ligand>
        <name>Fe cation</name>
        <dbReference type="ChEBI" id="CHEBI:24875"/>
        <label>1</label>
    </ligand>
</feature>
<reference evidence="9" key="1">
    <citation type="journal article" date="2020" name="mSystems">
        <title>Genome- and Community-Level Interaction Insights into Carbon Utilization and Element Cycling Functions of Hydrothermarchaeota in Hydrothermal Sediment.</title>
        <authorList>
            <person name="Zhou Z."/>
            <person name="Liu Y."/>
            <person name="Xu W."/>
            <person name="Pan J."/>
            <person name="Luo Z.H."/>
            <person name="Li M."/>
        </authorList>
    </citation>
    <scope>NUCLEOTIDE SEQUENCE [LARGE SCALE GENOMIC DNA]</scope>
    <source>
        <strain evidence="9">HyVt-527</strain>
    </source>
</reference>
<dbReference type="PANTHER" id="PTHR11431:SF127">
    <property type="entry name" value="BACTERIAL NON-HEME FERRITIN"/>
    <property type="match status" value="1"/>
</dbReference>
<keyword evidence="4" id="KW-0560">Oxidoreductase</keyword>
<dbReference type="InterPro" id="IPR009040">
    <property type="entry name" value="Ferritin-like_diiron"/>
</dbReference>
<dbReference type="GO" id="GO:0006826">
    <property type="term" value="P:iron ion transport"/>
    <property type="evidence" value="ECO:0007669"/>
    <property type="project" value="InterPro"/>
</dbReference>
<evidence type="ECO:0000256" key="6">
    <source>
        <dbReference type="PIRSR" id="PIRSR601519-1"/>
    </source>
</evidence>
<dbReference type="GO" id="GO:0008199">
    <property type="term" value="F:ferric iron binding"/>
    <property type="evidence" value="ECO:0007669"/>
    <property type="project" value="InterPro"/>
</dbReference>
<dbReference type="PANTHER" id="PTHR11431">
    <property type="entry name" value="FERRITIN"/>
    <property type="match status" value="1"/>
</dbReference>
<keyword evidence="5 6" id="KW-0408">Iron</keyword>
<dbReference type="Proteomes" id="UP000886124">
    <property type="component" value="Unassembled WGS sequence"/>
</dbReference>
<sequence>MISKTMEKAINQQINYELYSEYYYLAMAAYCESIDLAGFAAWMIAQAEEERQHAMRLFKFLIDRDGRVVLDKIDKPQTEYKSILDMFEHVLEHERFVTSKITELYELAVKENDYPAQVELQWFIQEQVEEEKTAKDIIQQLKWIGDQS</sequence>
<dbReference type="GO" id="GO:0008198">
    <property type="term" value="F:ferrous iron binding"/>
    <property type="evidence" value="ECO:0007669"/>
    <property type="project" value="TreeGrafter"/>
</dbReference>
<evidence type="ECO:0000256" key="2">
    <source>
        <dbReference type="ARBA" id="ARBA00022434"/>
    </source>
</evidence>
<dbReference type="GO" id="GO:0006879">
    <property type="term" value="P:intracellular iron ion homeostasis"/>
    <property type="evidence" value="ECO:0007669"/>
    <property type="project" value="UniProtKB-KW"/>
</dbReference>
<evidence type="ECO:0000259" key="8">
    <source>
        <dbReference type="PROSITE" id="PS50905"/>
    </source>
</evidence>
<feature type="non-terminal residue" evidence="9">
    <location>
        <position position="148"/>
    </location>
</feature>
<keyword evidence="7" id="KW-0963">Cytoplasm</keyword>
<comment type="subcellular location">
    <subcellularLocation>
        <location evidence="7">Cytoplasm</location>
    </subcellularLocation>
</comment>
<dbReference type="FunFam" id="1.20.1260.10:FF:000001">
    <property type="entry name" value="Non-heme ferritin"/>
    <property type="match status" value="1"/>
</dbReference>
<dbReference type="CDD" id="cd01055">
    <property type="entry name" value="Nonheme_Ferritin"/>
    <property type="match status" value="1"/>
</dbReference>
<dbReference type="GO" id="GO:0004322">
    <property type="term" value="F:ferroxidase activity"/>
    <property type="evidence" value="ECO:0007669"/>
    <property type="project" value="TreeGrafter"/>
</dbReference>
<feature type="binding site" evidence="6">
    <location>
        <position position="50"/>
    </location>
    <ligand>
        <name>Fe cation</name>
        <dbReference type="ChEBI" id="CHEBI:24875"/>
        <label>1</label>
    </ligand>
</feature>
<dbReference type="InterPro" id="IPR008331">
    <property type="entry name" value="Ferritin_DPS_dom"/>
</dbReference>
<comment type="similarity">
    <text evidence="1 7">Belongs to the ferritin family. Prokaryotic subfamily.</text>
</comment>
<dbReference type="Gene3D" id="1.20.1260.10">
    <property type="match status" value="1"/>
</dbReference>
<evidence type="ECO:0000313" key="9">
    <source>
        <dbReference type="EMBL" id="HHJ53428.1"/>
    </source>
</evidence>
<dbReference type="PROSITE" id="PS50905">
    <property type="entry name" value="FERRITIN_LIKE"/>
    <property type="match status" value="1"/>
</dbReference>
<comment type="catalytic activity">
    <reaction evidence="7">
        <text>4 Fe(2+) + O2 + 6 H2O = 4 iron(III) oxide-hydroxide + 12 H(+)</text>
        <dbReference type="Rhea" id="RHEA:11972"/>
        <dbReference type="ChEBI" id="CHEBI:15377"/>
        <dbReference type="ChEBI" id="CHEBI:15378"/>
        <dbReference type="ChEBI" id="CHEBI:15379"/>
        <dbReference type="ChEBI" id="CHEBI:29033"/>
        <dbReference type="ChEBI" id="CHEBI:78619"/>
        <dbReference type="EC" id="1.16.3.2"/>
    </reaction>
</comment>
<evidence type="ECO:0000256" key="3">
    <source>
        <dbReference type="ARBA" id="ARBA00022723"/>
    </source>
</evidence>
<dbReference type="SUPFAM" id="SSF47240">
    <property type="entry name" value="Ferritin-like"/>
    <property type="match status" value="1"/>
</dbReference>
<feature type="binding site" evidence="6">
    <location>
        <position position="53"/>
    </location>
    <ligand>
        <name>Fe cation</name>
        <dbReference type="ChEBI" id="CHEBI:24875"/>
        <label>1</label>
    </ligand>
</feature>
<feature type="binding site" evidence="6">
    <location>
        <position position="127"/>
    </location>
    <ligand>
        <name>Fe cation</name>
        <dbReference type="ChEBI" id="CHEBI:24875"/>
        <label>1</label>
    </ligand>
</feature>
<dbReference type="EC" id="1.16.3.2" evidence="7"/>
<feature type="domain" description="Ferritin-like diiron" evidence="8">
    <location>
        <begin position="1"/>
        <end position="145"/>
    </location>
</feature>
<dbReference type="GO" id="GO:0005829">
    <property type="term" value="C:cytosol"/>
    <property type="evidence" value="ECO:0007669"/>
    <property type="project" value="TreeGrafter"/>
</dbReference>
<evidence type="ECO:0000256" key="5">
    <source>
        <dbReference type="ARBA" id="ARBA00023004"/>
    </source>
</evidence>
<dbReference type="InterPro" id="IPR009078">
    <property type="entry name" value="Ferritin-like_SF"/>
</dbReference>
<accession>A0A7V5UFL2</accession>
<evidence type="ECO:0000256" key="4">
    <source>
        <dbReference type="ARBA" id="ARBA00023002"/>
    </source>
</evidence>